<proteinExistence type="predicted"/>
<keyword evidence="2" id="KW-1185">Reference proteome</keyword>
<protein>
    <submittedName>
        <fullName evidence="1">Uncharacterized protein</fullName>
    </submittedName>
</protein>
<evidence type="ECO:0000313" key="1">
    <source>
        <dbReference type="EMBL" id="PKY51776.1"/>
    </source>
</evidence>
<reference evidence="1 2" key="1">
    <citation type="submission" date="2015-10" db="EMBL/GenBank/DDBJ databases">
        <title>Genome analyses suggest a sexual origin of heterokaryosis in a supposedly ancient asexual fungus.</title>
        <authorList>
            <person name="Ropars J."/>
            <person name="Sedzielewska K."/>
            <person name="Noel J."/>
            <person name="Charron P."/>
            <person name="Farinelli L."/>
            <person name="Marton T."/>
            <person name="Kruger M."/>
            <person name="Pelin A."/>
            <person name="Brachmann A."/>
            <person name="Corradi N."/>
        </authorList>
    </citation>
    <scope>NUCLEOTIDE SEQUENCE [LARGE SCALE GENOMIC DNA]</scope>
    <source>
        <strain evidence="1 2">A4</strain>
    </source>
</reference>
<name>A0A2I1GYR4_9GLOM</name>
<gene>
    <name evidence="1" type="ORF">RhiirA4_469013</name>
</gene>
<dbReference type="Proteomes" id="UP000234323">
    <property type="component" value="Unassembled WGS sequence"/>
</dbReference>
<dbReference type="AlphaFoldDB" id="A0A2I1GYR4"/>
<evidence type="ECO:0000313" key="2">
    <source>
        <dbReference type="Proteomes" id="UP000234323"/>
    </source>
</evidence>
<comment type="caution">
    <text evidence="1">The sequence shown here is derived from an EMBL/GenBank/DDBJ whole genome shotgun (WGS) entry which is preliminary data.</text>
</comment>
<organism evidence="1 2">
    <name type="scientific">Rhizophagus irregularis</name>
    <dbReference type="NCBI Taxonomy" id="588596"/>
    <lineage>
        <taxon>Eukaryota</taxon>
        <taxon>Fungi</taxon>
        <taxon>Fungi incertae sedis</taxon>
        <taxon>Mucoromycota</taxon>
        <taxon>Glomeromycotina</taxon>
        <taxon>Glomeromycetes</taxon>
        <taxon>Glomerales</taxon>
        <taxon>Glomeraceae</taxon>
        <taxon>Rhizophagus</taxon>
    </lineage>
</organism>
<dbReference type="EMBL" id="LLXI01001080">
    <property type="protein sequence ID" value="PKY51776.1"/>
    <property type="molecule type" value="Genomic_DNA"/>
</dbReference>
<accession>A0A2I1GYR4</accession>
<sequence>MLYFDLTGNTAVTATTISHDVENLLAVNECRHGTILYMPLVLSVRDLHEIIVERLKIAHNDSLSSTIYISSKEWIRFQFNSTNTTTTRSMYHISRFNVKFKVQCRLLQKNSDDAYYYDKYKVPIGEDIAVSTGVKNQHSIVD</sequence>